<reference evidence="2" key="1">
    <citation type="submission" date="2023-03" db="EMBL/GenBank/DDBJ databases">
        <title>Massive genome expansion in bonnet fungi (Mycena s.s.) driven by repeated elements and novel gene families across ecological guilds.</title>
        <authorList>
            <consortium name="Lawrence Berkeley National Laboratory"/>
            <person name="Harder C.B."/>
            <person name="Miyauchi S."/>
            <person name="Viragh M."/>
            <person name="Kuo A."/>
            <person name="Thoen E."/>
            <person name="Andreopoulos B."/>
            <person name="Lu D."/>
            <person name="Skrede I."/>
            <person name="Drula E."/>
            <person name="Henrissat B."/>
            <person name="Morin E."/>
            <person name="Kohler A."/>
            <person name="Barry K."/>
            <person name="LaButti K."/>
            <person name="Morin E."/>
            <person name="Salamov A."/>
            <person name="Lipzen A."/>
            <person name="Mereny Z."/>
            <person name="Hegedus B."/>
            <person name="Baldrian P."/>
            <person name="Stursova M."/>
            <person name="Weitz H."/>
            <person name="Taylor A."/>
            <person name="Grigoriev I.V."/>
            <person name="Nagy L.G."/>
            <person name="Martin F."/>
            <person name="Kauserud H."/>
        </authorList>
    </citation>
    <scope>NUCLEOTIDE SEQUENCE</scope>
    <source>
        <strain evidence="2">9284</strain>
    </source>
</reference>
<name>A0AAD7B144_9AGAR</name>
<dbReference type="Proteomes" id="UP001221142">
    <property type="component" value="Unassembled WGS sequence"/>
</dbReference>
<dbReference type="EMBL" id="JARKIF010000054">
    <property type="protein sequence ID" value="KAJ7606904.1"/>
    <property type="molecule type" value="Genomic_DNA"/>
</dbReference>
<accession>A0AAD7B144</accession>
<protein>
    <submittedName>
        <fullName evidence="2">Uncharacterized protein</fullName>
    </submittedName>
</protein>
<keyword evidence="3" id="KW-1185">Reference proteome</keyword>
<evidence type="ECO:0000313" key="2">
    <source>
        <dbReference type="EMBL" id="KAJ7606904.1"/>
    </source>
</evidence>
<proteinExistence type="predicted"/>
<sequence length="99" mass="11510">MIQYFIRDTVRPFRCPYITGNLVKSISTPSDALLRPISRLHNTDASPQGKPLQTGFQWGMEMILGVNNEGIDRVDMHTVDILDQDENRDSARQRFQRRY</sequence>
<gene>
    <name evidence="2" type="ORF">FB45DRAFT_949443</name>
    <name evidence="1" type="ORF">FB45DRAFT_963215</name>
</gene>
<comment type="caution">
    <text evidence="2">The sequence shown here is derived from an EMBL/GenBank/DDBJ whole genome shotgun (WGS) entry which is preliminary data.</text>
</comment>
<dbReference type="EMBL" id="JARKIF010000174">
    <property type="protein sequence ID" value="KAJ7603134.1"/>
    <property type="molecule type" value="Genomic_DNA"/>
</dbReference>
<evidence type="ECO:0000313" key="3">
    <source>
        <dbReference type="Proteomes" id="UP001221142"/>
    </source>
</evidence>
<organism evidence="2 3">
    <name type="scientific">Roridomyces roridus</name>
    <dbReference type="NCBI Taxonomy" id="1738132"/>
    <lineage>
        <taxon>Eukaryota</taxon>
        <taxon>Fungi</taxon>
        <taxon>Dikarya</taxon>
        <taxon>Basidiomycota</taxon>
        <taxon>Agaricomycotina</taxon>
        <taxon>Agaricomycetes</taxon>
        <taxon>Agaricomycetidae</taxon>
        <taxon>Agaricales</taxon>
        <taxon>Marasmiineae</taxon>
        <taxon>Mycenaceae</taxon>
        <taxon>Roridomyces</taxon>
    </lineage>
</organism>
<dbReference type="AlphaFoldDB" id="A0AAD7B144"/>
<evidence type="ECO:0000313" key="1">
    <source>
        <dbReference type="EMBL" id="KAJ7603134.1"/>
    </source>
</evidence>